<dbReference type="FunFam" id="3.40.50.10190:FF:000010">
    <property type="entry name" value="DNA topoisomerase II binding protein 1"/>
    <property type="match status" value="1"/>
</dbReference>
<dbReference type="Pfam" id="PF21298">
    <property type="entry name" value="TopBP1_BRCT0"/>
    <property type="match status" value="1"/>
</dbReference>
<dbReference type="Pfam" id="PF12738">
    <property type="entry name" value="PTCB-BRCT"/>
    <property type="match status" value="2"/>
</dbReference>
<reference evidence="17 18" key="1">
    <citation type="journal article" date="2018" name="Nat. Ecol. Evol.">
        <title>Shark genomes provide insights into elasmobranch evolution and the origin of vertebrates.</title>
        <authorList>
            <person name="Hara Y"/>
            <person name="Yamaguchi K"/>
            <person name="Onimaru K"/>
            <person name="Kadota M"/>
            <person name="Koyanagi M"/>
            <person name="Keeley SD"/>
            <person name="Tatsumi K"/>
            <person name="Tanaka K"/>
            <person name="Motone F"/>
            <person name="Kageyama Y"/>
            <person name="Nozu R"/>
            <person name="Adachi N"/>
            <person name="Nishimura O"/>
            <person name="Nakagawa R"/>
            <person name="Tanegashima C"/>
            <person name="Kiyatake I"/>
            <person name="Matsumoto R"/>
            <person name="Murakumo K"/>
            <person name="Nishida K"/>
            <person name="Terakita A"/>
            <person name="Kuratani S"/>
            <person name="Sato K"/>
            <person name="Hyodo S Kuraku.S."/>
        </authorList>
    </citation>
    <scope>NUCLEOTIDE SEQUENCE [LARGE SCALE GENOMIC DNA]</scope>
</reference>
<feature type="compositionally biased region" description="Basic and acidic residues" evidence="15">
    <location>
        <begin position="1210"/>
        <end position="1221"/>
    </location>
</feature>
<keyword evidence="13" id="KW-0539">Nucleus</keyword>
<dbReference type="FunFam" id="3.40.50.10190:FF:000020">
    <property type="entry name" value="DNA topoisomerase II binding protein 1"/>
    <property type="match status" value="1"/>
</dbReference>
<evidence type="ECO:0000256" key="9">
    <source>
        <dbReference type="ARBA" id="ARBA00022763"/>
    </source>
</evidence>
<keyword evidence="12" id="KW-0206">Cytoskeleton</keyword>
<evidence type="ECO:0000256" key="5">
    <source>
        <dbReference type="ARBA" id="ARBA00022454"/>
    </source>
</evidence>
<evidence type="ECO:0000256" key="10">
    <source>
        <dbReference type="ARBA" id="ARBA00023125"/>
    </source>
</evidence>
<evidence type="ECO:0000256" key="2">
    <source>
        <dbReference type="ARBA" id="ARBA00004286"/>
    </source>
</evidence>
<evidence type="ECO:0000256" key="7">
    <source>
        <dbReference type="ARBA" id="ARBA00022553"/>
    </source>
</evidence>
<dbReference type="CDD" id="cd17727">
    <property type="entry name" value="BRCT_TopBP1_rpt6"/>
    <property type="match status" value="1"/>
</dbReference>
<dbReference type="InterPro" id="IPR049936">
    <property type="entry name" value="TopBP1_BRCT_8"/>
</dbReference>
<keyword evidence="8" id="KW-0677">Repeat</keyword>
<evidence type="ECO:0000256" key="14">
    <source>
        <dbReference type="ARBA" id="ARBA00061360"/>
    </source>
</evidence>
<dbReference type="GO" id="GO:0005694">
    <property type="term" value="C:chromosome"/>
    <property type="evidence" value="ECO:0007669"/>
    <property type="project" value="UniProtKB-SubCell"/>
</dbReference>
<evidence type="ECO:0000256" key="4">
    <source>
        <dbReference type="ARBA" id="ARBA00004647"/>
    </source>
</evidence>
<accession>A0A401T3M4</accession>
<feature type="region of interest" description="Disordered" evidence="15">
    <location>
        <begin position="1190"/>
        <end position="1221"/>
    </location>
</feature>
<evidence type="ECO:0000259" key="16">
    <source>
        <dbReference type="PROSITE" id="PS50172"/>
    </source>
</evidence>
<dbReference type="PANTHER" id="PTHR13561:SF20">
    <property type="entry name" value="DNA TOPOISOMERASE 2-BINDING PROTEIN 1"/>
    <property type="match status" value="1"/>
</dbReference>
<dbReference type="OMA" id="NVHCLKT"/>
<evidence type="ECO:0000256" key="1">
    <source>
        <dbReference type="ARBA" id="ARBA00004123"/>
    </source>
</evidence>
<sequence length="1520" mass="170243">MCPRVLRGHDGKVQRRVRPAALDDESVKAAGPVVKMPSSAKSEPFLVKFIKSKGKDSEYFTKAYKAIKEFKSEDFLQMIHEDEVLNLKVKDSSLYICDPFEGDAYNHLKKLGCRIVGPQVVVFCLQQQQNVPEAIHPVYSMVMADVVVSCTSLDKQTRDDVHKQVQLMGGRILRDFNISVTHLIAGEVGSKKYLVAASLKKKILLPSWVKACWEKAKKGIISLTDVDMEEHLCPLFLGCTICVTGLSSQDRQEVQRLTLENGGQYSGQLKMNDCTHLIVQEPKGQKYECAKKWNVYCISIQWFFDSIKHGTCQDESNYKVESETKPTEVAPSTSTPTNLGDALSSRPLSDVSHISNISTSCINESAFSSAMVAKLEAPDDHLEAIDIDLSEVPEDLLDGCKIYLTGFSGKKLDKLRRMINFGGGIRFNQVCEDVTYIIMGEEDKELKHCLNKISNRPYVVTARWLVDCFSKKCLLPVEQYFHPSYQPDIPIPQRSSNQAHLTLNGSKARRTSKVSPDRQQEADDDLLLQYLENDKTAVGSENQDKTQNNLSDTLHKTEYQNNQSAKTSICETESCAEQGIFWKKKFLIFGFANEDETYMAELIQSNGGKVLRPHSRIVADFAVVPLLGTQVDATVEEVVTNTWLAMCIDQQRILASQSNALFTPISVVEGSTPLTNCVLSISQFTGVERDALFNIAELLGAQVQEFFVRKANLKKGMLASTHLVLQEPQGSKYEAAKKWNLPAVTASWLFASAQSGKKADESKFSVESAVSAVAEMNQQSKVSKVDKVNQQTPEHPLSKLKNMQSSVVTPLDIKRFQSKAFQLVLSQQNRTETTETRAEVGVPSQQREANLLLDTPSKFLCKDKLFKPSFDVQDALAVLETPKNPDQRNRKMSTPLSEVIGRNLKVALANSTRNTMVPTAASPQLHVSKPAQEEPKVLADVVICVSKKLGKKQGDLNAIAASLGADYRWSFDETVTHFIYQGRQNDSNREYKSIKEKGIHIVSEYWLFACADEQRKVPESLYPHTYNPNMSLDMSAIQETRVSTQTYLSQARCREEQTSAMPEAEELESENDEQLKVGRTLQNEQSEECGDLTETSEMRENFQRQLQEIMSATRVERSVGHRGAMSRGALEYSPTSADSAVRSGRSRALESLRRSHSAVAEINTEPSQNEQIIWDDPTAREERAKLANNMQWPGSPSQYSEQFQKNTEQVGERNAKHKDSLTDSEIAAIEIPQCLPVTNGDILMKDDRLTPTPQAPSIAFPLTKPPVAPQPKEQVAAVDSNTKESHTPRRFQLSSLNPQERIDYCHLIEELGAVVLDRQCFDPSCTHIIVGQPLRNEKYLASMAAGKWVLHRSYLEACRAAAKFIQEENYEWGSSSILDVLPGISVQQKKLAVAAMRWRKNLELLRQRNPTAEIGAFTGWKVILNFDHAKEAGFRRLLLSGGAKVLPNHLLHEYKDATHLFADFSKLKPEDPRVNLAEAVEHNEHPPPVENYYLTAESGMGTRKRKSSGDDSDPRKCRKN</sequence>
<feature type="domain" description="BRCT" evidence="16">
    <location>
        <begin position="576"/>
        <end position="661"/>
    </location>
</feature>
<dbReference type="FunFam" id="3.40.50.10190:FF:000018">
    <property type="entry name" value="DNA topoisomerase 2-binding protein 1"/>
    <property type="match status" value="1"/>
</dbReference>
<dbReference type="SUPFAM" id="SSF52113">
    <property type="entry name" value="BRCT domain"/>
    <property type="match status" value="6"/>
</dbReference>
<dbReference type="CDD" id="cd17749">
    <property type="entry name" value="BRCT_TopBP1_rpt4"/>
    <property type="match status" value="1"/>
</dbReference>
<dbReference type="FunFam" id="3.40.50.10190:FF:000021">
    <property type="entry name" value="DNA topoisomerase II binding protein 1"/>
    <property type="match status" value="1"/>
</dbReference>
<feature type="region of interest" description="Disordered" evidence="15">
    <location>
        <begin position="321"/>
        <end position="342"/>
    </location>
</feature>
<keyword evidence="7" id="KW-0597">Phosphoprotein</keyword>
<keyword evidence="11" id="KW-0234">DNA repair</keyword>
<dbReference type="GO" id="GO:0033314">
    <property type="term" value="P:mitotic DNA replication checkpoint signaling"/>
    <property type="evidence" value="ECO:0007669"/>
    <property type="project" value="TreeGrafter"/>
</dbReference>
<dbReference type="Pfam" id="PF00533">
    <property type="entry name" value="BRCT"/>
    <property type="match status" value="4"/>
</dbReference>
<dbReference type="GO" id="GO:0007095">
    <property type="term" value="P:mitotic G2 DNA damage checkpoint signaling"/>
    <property type="evidence" value="ECO:0007669"/>
    <property type="project" value="TreeGrafter"/>
</dbReference>
<dbReference type="FunFam" id="3.40.50.10190:FF:000022">
    <property type="entry name" value="DNA topoisomerase II binding protein 1"/>
    <property type="match status" value="1"/>
</dbReference>
<evidence type="ECO:0000256" key="12">
    <source>
        <dbReference type="ARBA" id="ARBA00023212"/>
    </source>
</evidence>
<keyword evidence="9" id="KW-0227">DNA damage</keyword>
<feature type="domain" description="BRCT" evidence="16">
    <location>
        <begin position="669"/>
        <end position="766"/>
    </location>
</feature>
<dbReference type="GO" id="GO:0003677">
    <property type="term" value="F:DNA binding"/>
    <property type="evidence" value="ECO:0007669"/>
    <property type="project" value="UniProtKB-KW"/>
</dbReference>
<dbReference type="STRING" id="137246.A0A401T3M4"/>
<dbReference type="Gene3D" id="3.40.50.10190">
    <property type="entry name" value="BRCT domain"/>
    <property type="match status" value="9"/>
</dbReference>
<dbReference type="CDD" id="cd17728">
    <property type="entry name" value="BRCT_TopBP1_rpt8"/>
    <property type="match status" value="1"/>
</dbReference>
<dbReference type="PROSITE" id="PS50172">
    <property type="entry name" value="BRCT"/>
    <property type="match status" value="7"/>
</dbReference>
<evidence type="ECO:0000256" key="3">
    <source>
        <dbReference type="ARBA" id="ARBA00004300"/>
    </source>
</evidence>
<dbReference type="GO" id="GO:0006281">
    <property type="term" value="P:DNA repair"/>
    <property type="evidence" value="ECO:0007669"/>
    <property type="project" value="UniProtKB-KW"/>
</dbReference>
<feature type="compositionally biased region" description="Basic and acidic residues" evidence="15">
    <location>
        <begin position="1507"/>
        <end position="1520"/>
    </location>
</feature>
<dbReference type="CDD" id="cd17738">
    <property type="entry name" value="BRCT_TopBP1_rpt7"/>
    <property type="match status" value="1"/>
</dbReference>
<dbReference type="InterPro" id="IPR059215">
    <property type="entry name" value="BRCT2_TopBP1-like"/>
</dbReference>
<name>A0A401T3M4_CHIPU</name>
<dbReference type="Proteomes" id="UP000287033">
    <property type="component" value="Unassembled WGS sequence"/>
</dbReference>
<feature type="compositionally biased region" description="Polar residues" evidence="15">
    <location>
        <begin position="1190"/>
        <end position="1209"/>
    </location>
</feature>
<feature type="domain" description="BRCT" evidence="16">
    <location>
        <begin position="392"/>
        <end position="482"/>
    </location>
</feature>
<dbReference type="GO" id="GO:0005813">
    <property type="term" value="C:centrosome"/>
    <property type="evidence" value="ECO:0007669"/>
    <property type="project" value="UniProtKB-SubCell"/>
</dbReference>
<keyword evidence="10" id="KW-0238">DNA-binding</keyword>
<keyword evidence="18" id="KW-1185">Reference proteome</keyword>
<dbReference type="GO" id="GO:0000922">
    <property type="term" value="C:spindle pole"/>
    <property type="evidence" value="ECO:0007669"/>
    <property type="project" value="UniProtKB-SubCell"/>
</dbReference>
<keyword evidence="5" id="KW-0158">Chromosome</keyword>
<feature type="domain" description="BRCT" evidence="16">
    <location>
        <begin position="138"/>
        <end position="217"/>
    </location>
</feature>
<evidence type="ECO:0000313" key="18">
    <source>
        <dbReference type="Proteomes" id="UP000287033"/>
    </source>
</evidence>
<comment type="subcellular location">
    <subcellularLocation>
        <location evidence="2">Chromosome</location>
    </subcellularLocation>
    <subcellularLocation>
        <location evidence="3">Cytoplasm</location>
        <location evidence="3">Cytoskeleton</location>
        <location evidence="3">Microtubule organizing center</location>
        <location evidence="3">Centrosome</location>
    </subcellularLocation>
    <subcellularLocation>
        <location evidence="4">Cytoplasm</location>
        <location evidence="4">Cytoskeleton</location>
        <location evidence="4">Spindle pole</location>
    </subcellularLocation>
    <subcellularLocation>
        <location evidence="1">Nucleus</location>
    </subcellularLocation>
</comment>
<dbReference type="GO" id="GO:0005634">
    <property type="term" value="C:nucleus"/>
    <property type="evidence" value="ECO:0007669"/>
    <property type="project" value="UniProtKB-SubCell"/>
</dbReference>
<feature type="domain" description="BRCT" evidence="16">
    <location>
        <begin position="933"/>
        <end position="1024"/>
    </location>
</feature>
<dbReference type="InterPro" id="IPR001357">
    <property type="entry name" value="BRCT_dom"/>
</dbReference>
<evidence type="ECO:0000256" key="13">
    <source>
        <dbReference type="ARBA" id="ARBA00023242"/>
    </source>
</evidence>
<dbReference type="CDD" id="cd17731">
    <property type="entry name" value="BRCT_TopBP1_rpt2_like"/>
    <property type="match status" value="1"/>
</dbReference>
<dbReference type="PANTHER" id="PTHR13561">
    <property type="entry name" value="DNA REPLICATION REGULATOR DPB11-RELATED"/>
    <property type="match status" value="1"/>
</dbReference>
<gene>
    <name evidence="17" type="ORF">chiPu_0015765</name>
</gene>
<dbReference type="InterPro" id="IPR049542">
    <property type="entry name" value="TopBP1-like_BRCT0"/>
</dbReference>
<dbReference type="FunFam" id="3.40.50.10190:FF:000023">
    <property type="entry name" value="DNA topoisomerase II binding protein 1"/>
    <property type="match status" value="1"/>
</dbReference>
<dbReference type="SMART" id="SM00292">
    <property type="entry name" value="BRCT"/>
    <property type="match status" value="8"/>
</dbReference>
<keyword evidence="6" id="KW-0963">Cytoplasm</keyword>
<feature type="region of interest" description="Disordered" evidence="15">
    <location>
        <begin position="1115"/>
        <end position="1141"/>
    </location>
</feature>
<dbReference type="CDD" id="cd17737">
    <property type="entry name" value="BRCT_TopBP1_rpt1"/>
    <property type="match status" value="1"/>
</dbReference>
<dbReference type="CDD" id="cd17718">
    <property type="entry name" value="BRCT_TopBP1_rpt3"/>
    <property type="match status" value="1"/>
</dbReference>
<evidence type="ECO:0000256" key="8">
    <source>
        <dbReference type="ARBA" id="ARBA00022737"/>
    </source>
</evidence>
<feature type="domain" description="BRCT" evidence="16">
    <location>
        <begin position="1307"/>
        <end position="1372"/>
    </location>
</feature>
<comment type="similarity">
    <text evidence="14">Belongs to the TOPBP1 family.</text>
</comment>
<evidence type="ECO:0000256" key="11">
    <source>
        <dbReference type="ARBA" id="ARBA00023204"/>
    </source>
</evidence>
<evidence type="ECO:0000256" key="15">
    <source>
        <dbReference type="SAM" id="MobiDB-lite"/>
    </source>
</evidence>
<dbReference type="EMBL" id="BEZZ01000970">
    <property type="protein sequence ID" value="GCC37263.1"/>
    <property type="molecule type" value="Genomic_DNA"/>
</dbReference>
<dbReference type="OrthoDB" id="251770at2759"/>
<feature type="region of interest" description="Disordered" evidence="15">
    <location>
        <begin position="1481"/>
        <end position="1520"/>
    </location>
</feature>
<proteinExistence type="inferred from homology"/>
<dbReference type="GO" id="GO:0006270">
    <property type="term" value="P:DNA replication initiation"/>
    <property type="evidence" value="ECO:0007669"/>
    <property type="project" value="TreeGrafter"/>
</dbReference>
<evidence type="ECO:0000256" key="6">
    <source>
        <dbReference type="ARBA" id="ARBA00022490"/>
    </source>
</evidence>
<evidence type="ECO:0000313" key="17">
    <source>
        <dbReference type="EMBL" id="GCC37263.1"/>
    </source>
</evidence>
<feature type="domain" description="BRCT" evidence="16">
    <location>
        <begin position="231"/>
        <end position="320"/>
    </location>
</feature>
<protein>
    <recommendedName>
        <fullName evidence="16">BRCT domain-containing protein</fullName>
    </recommendedName>
</protein>
<dbReference type="InterPro" id="IPR044737">
    <property type="entry name" value="TopBP1_BRCT_1"/>
</dbReference>
<comment type="caution">
    <text evidence="17">The sequence shown here is derived from an EMBL/GenBank/DDBJ whole genome shotgun (WGS) entry which is preliminary data.</text>
</comment>
<dbReference type="FunFam" id="3.40.50.10190:FF:000029">
    <property type="entry name" value="DNA topoisomerase II binding protein 1"/>
    <property type="match status" value="1"/>
</dbReference>
<organism evidence="17 18">
    <name type="scientific">Chiloscyllium punctatum</name>
    <name type="common">Brownbanded bambooshark</name>
    <name type="synonym">Hemiscyllium punctatum</name>
    <dbReference type="NCBI Taxonomy" id="137246"/>
    <lineage>
        <taxon>Eukaryota</taxon>
        <taxon>Metazoa</taxon>
        <taxon>Chordata</taxon>
        <taxon>Craniata</taxon>
        <taxon>Vertebrata</taxon>
        <taxon>Chondrichthyes</taxon>
        <taxon>Elasmobranchii</taxon>
        <taxon>Galeomorphii</taxon>
        <taxon>Galeoidea</taxon>
        <taxon>Orectolobiformes</taxon>
        <taxon>Hemiscylliidae</taxon>
        <taxon>Chiloscyllium</taxon>
    </lineage>
</organism>
<dbReference type="CDD" id="cd18434">
    <property type="entry name" value="BRCT_TopBP1_rpt5"/>
    <property type="match status" value="1"/>
</dbReference>
<dbReference type="InterPro" id="IPR036420">
    <property type="entry name" value="BRCT_dom_sf"/>
</dbReference>